<evidence type="ECO:0000256" key="2">
    <source>
        <dbReference type="PIRSR" id="PIRSR640198-2"/>
    </source>
</evidence>
<organism evidence="5 6">
    <name type="scientific">Maribellus comscasis</name>
    <dbReference type="NCBI Taxonomy" id="2681766"/>
    <lineage>
        <taxon>Bacteria</taxon>
        <taxon>Pseudomonadati</taxon>
        <taxon>Bacteroidota</taxon>
        <taxon>Bacteroidia</taxon>
        <taxon>Marinilabiliales</taxon>
        <taxon>Prolixibacteraceae</taxon>
        <taxon>Maribellus</taxon>
    </lineage>
</organism>
<dbReference type="InterPro" id="IPR036388">
    <property type="entry name" value="WH-like_DNA-bd_sf"/>
</dbReference>
<protein>
    <submittedName>
        <fullName evidence="5">Fic family protein</fullName>
    </submittedName>
</protein>
<dbReference type="Gene3D" id="1.10.10.10">
    <property type="entry name" value="Winged helix-like DNA-binding domain superfamily/Winged helix DNA-binding domain"/>
    <property type="match status" value="1"/>
</dbReference>
<dbReference type="GO" id="GO:0005524">
    <property type="term" value="F:ATP binding"/>
    <property type="evidence" value="ECO:0007669"/>
    <property type="project" value="UniProtKB-KW"/>
</dbReference>
<evidence type="ECO:0000313" key="5">
    <source>
        <dbReference type="EMBL" id="QGY47878.1"/>
    </source>
</evidence>
<dbReference type="PROSITE" id="PS51459">
    <property type="entry name" value="FIDO"/>
    <property type="match status" value="1"/>
</dbReference>
<evidence type="ECO:0000259" key="4">
    <source>
        <dbReference type="PROSITE" id="PS51459"/>
    </source>
</evidence>
<gene>
    <name evidence="5" type="ORF">GM418_30745</name>
</gene>
<dbReference type="InterPro" id="IPR003812">
    <property type="entry name" value="Fido"/>
</dbReference>
<dbReference type="Proteomes" id="UP000428260">
    <property type="component" value="Chromosome"/>
</dbReference>
<feature type="binding site" evidence="2">
    <location>
        <begin position="180"/>
        <end position="187"/>
    </location>
    <ligand>
        <name>ATP</name>
        <dbReference type="ChEBI" id="CHEBI:30616"/>
    </ligand>
</feature>
<sequence length="318" mass="36690">MKPPYEITSKILNLIASISEKIGEVNAAHLYKPPTELRKRNRIKTIQSSLEIEGNTLTIEQITDLLDNKRILAPKKDILEVKNAIKVYNQLNKFKVYELKFLCKAHEILMKDLIENPGKLRTGSVGIVKGSDIAHIAPPGEMVHSLMTDLFEYLRNDNDLILIKSCVFHYEFEFIHPFIDGNGRMGRLWQTMILKEHSPVFEFLPIESLVKLRQQEYYNVLGKSDKQGASTSFIEFMLEIIQDALEELLKVQNINLTNNDRILNFKEIIGAKEFSRQDYLRAFKNISQATASRDLKVAVDDGIIEKRGDKRTTKYKYK</sequence>
<keyword evidence="2" id="KW-0067">ATP-binding</keyword>
<proteinExistence type="predicted"/>
<dbReference type="PANTHER" id="PTHR13504:SF38">
    <property type="entry name" value="FIDO DOMAIN-CONTAINING PROTEIN"/>
    <property type="match status" value="1"/>
</dbReference>
<feature type="active site" evidence="1">
    <location>
        <position position="176"/>
    </location>
</feature>
<keyword evidence="2" id="KW-0547">Nucleotide-binding</keyword>
<dbReference type="SUPFAM" id="SSF140931">
    <property type="entry name" value="Fic-like"/>
    <property type="match status" value="1"/>
</dbReference>
<name>A0A6I6K337_9BACT</name>
<feature type="domain" description="Fido" evidence="4">
    <location>
        <begin position="97"/>
        <end position="239"/>
    </location>
</feature>
<reference evidence="5 6" key="1">
    <citation type="submission" date="2019-11" db="EMBL/GenBank/DDBJ databases">
        <authorList>
            <person name="Zheng R.K."/>
            <person name="Sun C.M."/>
        </authorList>
    </citation>
    <scope>NUCLEOTIDE SEQUENCE [LARGE SCALE GENOMIC DNA]</scope>
    <source>
        <strain evidence="5 6">WC007</strain>
    </source>
</reference>
<dbReference type="Pfam" id="PF02661">
    <property type="entry name" value="Fic"/>
    <property type="match status" value="1"/>
</dbReference>
<evidence type="ECO:0000313" key="6">
    <source>
        <dbReference type="Proteomes" id="UP000428260"/>
    </source>
</evidence>
<dbReference type="AlphaFoldDB" id="A0A6I6K337"/>
<dbReference type="InterPro" id="IPR036597">
    <property type="entry name" value="Fido-like_dom_sf"/>
</dbReference>
<dbReference type="InterPro" id="IPR040198">
    <property type="entry name" value="Fido_containing"/>
</dbReference>
<accession>A0A6I6K337</accession>
<feature type="site" description="Important for autoinhibition of adenylyltransferase activity" evidence="3">
    <location>
        <position position="53"/>
    </location>
</feature>
<keyword evidence="6" id="KW-1185">Reference proteome</keyword>
<dbReference type="PANTHER" id="PTHR13504">
    <property type="entry name" value="FIDO DOMAIN-CONTAINING PROTEIN DDB_G0283145"/>
    <property type="match status" value="1"/>
</dbReference>
<feature type="binding site" evidence="2">
    <location>
        <begin position="217"/>
        <end position="218"/>
    </location>
    <ligand>
        <name>ATP</name>
        <dbReference type="ChEBI" id="CHEBI:30616"/>
    </ligand>
</feature>
<evidence type="ECO:0000256" key="3">
    <source>
        <dbReference type="PIRSR" id="PIRSR640198-3"/>
    </source>
</evidence>
<evidence type="ECO:0000256" key="1">
    <source>
        <dbReference type="PIRSR" id="PIRSR640198-1"/>
    </source>
</evidence>
<dbReference type="RefSeq" id="WP_158872144.1">
    <property type="nucleotide sequence ID" value="NZ_CP046401.1"/>
</dbReference>
<dbReference type="Gene3D" id="1.10.3290.10">
    <property type="entry name" value="Fido-like domain"/>
    <property type="match status" value="1"/>
</dbReference>
<dbReference type="EMBL" id="CP046401">
    <property type="protein sequence ID" value="QGY47878.1"/>
    <property type="molecule type" value="Genomic_DNA"/>
</dbReference>
<dbReference type="KEGG" id="mcos:GM418_30745"/>